<organism evidence="1 2">
    <name type="scientific">Caenorhabditis elegans</name>
    <dbReference type="NCBI Taxonomy" id="6239"/>
    <lineage>
        <taxon>Eukaryota</taxon>
        <taxon>Metazoa</taxon>
        <taxon>Ecdysozoa</taxon>
        <taxon>Nematoda</taxon>
        <taxon>Chromadorea</taxon>
        <taxon>Rhabditida</taxon>
        <taxon>Rhabditina</taxon>
        <taxon>Rhabditomorpha</taxon>
        <taxon>Rhabditoidea</taxon>
        <taxon>Rhabditidae</taxon>
        <taxon>Peloderinae</taxon>
        <taxon>Caenorhabditis</taxon>
    </lineage>
</organism>
<dbReference type="GeneID" id="3565851"/>
<evidence type="ECO:0000313" key="3">
    <source>
        <dbReference type="WormBase" id="W10C6.2"/>
    </source>
</evidence>
<reference evidence="1 2" key="1">
    <citation type="journal article" date="1998" name="Science">
        <title>Genome sequence of the nematode C. elegans: a platform for investigating biology.</title>
        <authorList>
            <consortium name="The C. elegans sequencing consortium"/>
            <person name="Sulson J.E."/>
            <person name="Waterston R."/>
        </authorList>
    </citation>
    <scope>NUCLEOTIDE SEQUENCE [LARGE SCALE GENOMIC DNA]</scope>
    <source>
        <strain evidence="1 2">Bristol N2</strain>
    </source>
</reference>
<dbReference type="SUPFAM" id="SSF54211">
    <property type="entry name" value="Ribosomal protein S5 domain 2-like"/>
    <property type="match status" value="1"/>
</dbReference>
<dbReference type="UCSC" id="W10C6.2">
    <property type="organism name" value="c. elegans"/>
</dbReference>
<keyword evidence="2" id="KW-1185">Reference proteome</keyword>
<dbReference type="PaxDb" id="6239-W10C6.2"/>
<dbReference type="Gene3D" id="3.30.230.10">
    <property type="match status" value="1"/>
</dbReference>
<dbReference type="KEGG" id="cel:CELE_W10C6.2"/>
<evidence type="ECO:0000313" key="2">
    <source>
        <dbReference type="Proteomes" id="UP000001940"/>
    </source>
</evidence>
<sequence>MAYNSVRLLYGVELPPIVRRIVLDFGDRHRFEGTSSGLASSVVFWAAITNKTVPDHWAFTGGVDHLGNVTSVDDVVDSLYACLAGRKEKLMMCAADTHQVPEEFLDFVIPVTNLTDAFMRIEHRIQWNRRLRNILNAPCSRGSSADS</sequence>
<dbReference type="HOGENOM" id="CLU_1769738_0_0_1"/>
<dbReference type="Bgee" id="WBGene00044160">
    <property type="expression patterns" value="Expressed in larva and 1 other cell type or tissue"/>
</dbReference>
<dbReference type="EMBL" id="BX284602">
    <property type="protein sequence ID" value="CAI79215.1"/>
    <property type="molecule type" value="Genomic_DNA"/>
</dbReference>
<proteinExistence type="predicted"/>
<dbReference type="AGR" id="WB:WBGene00044160"/>
<dbReference type="AlphaFoldDB" id="Q564Q5"/>
<dbReference type="PhylomeDB" id="Q564Q5"/>
<dbReference type="Proteomes" id="UP000001940">
    <property type="component" value="Chromosome II"/>
</dbReference>
<dbReference type="CTD" id="3565851"/>
<name>Q564Q5_CAEEL</name>
<dbReference type="InterPro" id="IPR020568">
    <property type="entry name" value="Ribosomal_Su5_D2-typ_SF"/>
</dbReference>
<dbReference type="InParanoid" id="Q564Q5"/>
<dbReference type="InterPro" id="IPR014721">
    <property type="entry name" value="Ribsml_uS5_D2-typ_fold_subgr"/>
</dbReference>
<evidence type="ECO:0000313" key="1">
    <source>
        <dbReference type="EMBL" id="CAI79215.1"/>
    </source>
</evidence>
<dbReference type="WormBase" id="W10C6.2">
    <property type="protein sequence ID" value="CE38433"/>
    <property type="gene ID" value="WBGene00044160"/>
</dbReference>
<dbReference type="RefSeq" id="NP_001022406.1">
    <property type="nucleotide sequence ID" value="NM_001027235.1"/>
</dbReference>
<protein>
    <submittedName>
        <fullName evidence="1">Lon proteolytic domain-containing protein</fullName>
    </submittedName>
</protein>
<accession>Q564Q5</accession>
<gene>
    <name evidence="1" type="ORF">CELE_W10C6.2</name>
    <name evidence="1 3" type="ORF">W10C6.2</name>
</gene>